<evidence type="ECO:0000256" key="5">
    <source>
        <dbReference type="ARBA" id="ARBA00023136"/>
    </source>
</evidence>
<dbReference type="GO" id="GO:0051301">
    <property type="term" value="P:cell division"/>
    <property type="evidence" value="ECO:0007669"/>
    <property type="project" value="InterPro"/>
</dbReference>
<protein>
    <submittedName>
        <fullName evidence="7">Rod shape-determining protein RodA</fullName>
    </submittedName>
</protein>
<evidence type="ECO:0000256" key="6">
    <source>
        <dbReference type="SAM" id="Phobius"/>
    </source>
</evidence>
<feature type="transmembrane region" description="Helical" evidence="6">
    <location>
        <begin position="376"/>
        <end position="397"/>
    </location>
</feature>
<dbReference type="GO" id="GO:0032153">
    <property type="term" value="C:cell division site"/>
    <property type="evidence" value="ECO:0007669"/>
    <property type="project" value="TreeGrafter"/>
</dbReference>
<evidence type="ECO:0000256" key="4">
    <source>
        <dbReference type="ARBA" id="ARBA00022989"/>
    </source>
</evidence>
<evidence type="ECO:0000313" key="8">
    <source>
        <dbReference type="Proteomes" id="UP000315525"/>
    </source>
</evidence>
<dbReference type="PANTHER" id="PTHR30474">
    <property type="entry name" value="CELL CYCLE PROTEIN"/>
    <property type="match status" value="1"/>
</dbReference>
<feature type="transmembrane region" description="Helical" evidence="6">
    <location>
        <begin position="180"/>
        <end position="208"/>
    </location>
</feature>
<dbReference type="PANTHER" id="PTHR30474:SF1">
    <property type="entry name" value="PEPTIDOGLYCAN GLYCOSYLTRANSFERASE MRDB"/>
    <property type="match status" value="1"/>
</dbReference>
<dbReference type="GO" id="GO:0008360">
    <property type="term" value="P:regulation of cell shape"/>
    <property type="evidence" value="ECO:0007669"/>
    <property type="project" value="UniProtKB-KW"/>
</dbReference>
<feature type="transmembrane region" description="Helical" evidence="6">
    <location>
        <begin position="42"/>
        <end position="62"/>
    </location>
</feature>
<dbReference type="Pfam" id="PF01098">
    <property type="entry name" value="FTSW_RODA_SPOVE"/>
    <property type="match status" value="1"/>
</dbReference>
<dbReference type="GO" id="GO:0005886">
    <property type="term" value="C:plasma membrane"/>
    <property type="evidence" value="ECO:0007669"/>
    <property type="project" value="TreeGrafter"/>
</dbReference>
<comment type="caution">
    <text evidence="7">The sequence shown here is derived from an EMBL/GenBank/DDBJ whole genome shotgun (WGS) entry which is preliminary data.</text>
</comment>
<evidence type="ECO:0000313" key="7">
    <source>
        <dbReference type="EMBL" id="TET45555.1"/>
    </source>
</evidence>
<evidence type="ECO:0000256" key="1">
    <source>
        <dbReference type="ARBA" id="ARBA00004141"/>
    </source>
</evidence>
<feature type="transmembrane region" description="Helical" evidence="6">
    <location>
        <begin position="132"/>
        <end position="150"/>
    </location>
</feature>
<accession>A0A523USV6</accession>
<feature type="transmembrane region" description="Helical" evidence="6">
    <location>
        <begin position="301"/>
        <end position="324"/>
    </location>
</feature>
<dbReference type="GO" id="GO:0015648">
    <property type="term" value="F:lipid-linked peptidoglycan transporter activity"/>
    <property type="evidence" value="ECO:0007669"/>
    <property type="project" value="TreeGrafter"/>
</dbReference>
<sequence>MRARAFTGSSFGIFVPASVLVLLGLLVIYSATGADTSLSSPFAKQIIWLLCGGVVAGLVIAAPSKTFQAFALVIYGMSILLLLAVLVFPSGIGARRWLHFGPVHFQASEFAKFALVLVLARTMSDRRFRRESLQGLVLPTVLTGIPFILVLVEPDLGTATVFGIILLAMLFWGRVKGIYLFFLVTPLVSIAAAFNLVSWLVFFALLLISIYALRVQLSEAAYLLIANPAVGIATPLIWRSLKTYQQKRILGFLNPSLDPTGAGWHIIQSKIAIGSGGFWGKGILHGTQKKLEFLPQRHTDFVYSVIGEELGFLGCIAVLLLFYVMIRKTIGLARTCKNRFSSLACIGLISYIGYQAVVNVGMTLGIVPIAGTPLPFITYGGSSLLFSMIAVALILNISRHRYEY</sequence>
<dbReference type="InterPro" id="IPR011923">
    <property type="entry name" value="RodA/MrdB"/>
</dbReference>
<keyword evidence="5 6" id="KW-0472">Membrane</keyword>
<dbReference type="AlphaFoldDB" id="A0A523USV6"/>
<organism evidence="7 8">
    <name type="scientific">candidate division TA06 bacterium</name>
    <dbReference type="NCBI Taxonomy" id="2250710"/>
    <lineage>
        <taxon>Bacteria</taxon>
        <taxon>Bacteria division TA06</taxon>
    </lineage>
</organism>
<feature type="transmembrane region" description="Helical" evidence="6">
    <location>
        <begin position="345"/>
        <end position="370"/>
    </location>
</feature>
<reference evidence="7 8" key="1">
    <citation type="submission" date="2019-03" db="EMBL/GenBank/DDBJ databases">
        <title>Metabolic potential of uncultured bacteria and archaea associated with petroleum seepage in deep-sea sediments.</title>
        <authorList>
            <person name="Dong X."/>
            <person name="Hubert C."/>
        </authorList>
    </citation>
    <scope>NUCLEOTIDE SEQUENCE [LARGE SCALE GENOMIC DNA]</scope>
    <source>
        <strain evidence="7">E44_bin18</strain>
    </source>
</reference>
<dbReference type="NCBIfam" id="TIGR02210">
    <property type="entry name" value="rodA_shape"/>
    <property type="match status" value="1"/>
</dbReference>
<evidence type="ECO:0000256" key="2">
    <source>
        <dbReference type="ARBA" id="ARBA00022692"/>
    </source>
</evidence>
<keyword evidence="4 6" id="KW-1133">Transmembrane helix</keyword>
<keyword evidence="2 6" id="KW-0812">Transmembrane</keyword>
<keyword evidence="3" id="KW-0133">Cell shape</keyword>
<name>A0A523USV6_UNCT6</name>
<feature type="transmembrane region" description="Helical" evidence="6">
    <location>
        <begin position="156"/>
        <end position="173"/>
    </location>
</feature>
<feature type="transmembrane region" description="Helical" evidence="6">
    <location>
        <begin position="12"/>
        <end position="30"/>
    </location>
</feature>
<proteinExistence type="predicted"/>
<evidence type="ECO:0000256" key="3">
    <source>
        <dbReference type="ARBA" id="ARBA00022960"/>
    </source>
</evidence>
<dbReference type="Proteomes" id="UP000315525">
    <property type="component" value="Unassembled WGS sequence"/>
</dbReference>
<comment type="subcellular location">
    <subcellularLocation>
        <location evidence="1">Membrane</location>
        <topology evidence="1">Multi-pass membrane protein</topology>
    </subcellularLocation>
</comment>
<dbReference type="NCBIfam" id="NF037961">
    <property type="entry name" value="RodA_shape"/>
    <property type="match status" value="1"/>
</dbReference>
<dbReference type="EMBL" id="SOJN01000080">
    <property type="protein sequence ID" value="TET45555.1"/>
    <property type="molecule type" value="Genomic_DNA"/>
</dbReference>
<feature type="transmembrane region" description="Helical" evidence="6">
    <location>
        <begin position="103"/>
        <end position="120"/>
    </location>
</feature>
<gene>
    <name evidence="7" type="primary">rodA</name>
    <name evidence="7" type="ORF">E3J62_07290</name>
</gene>
<dbReference type="InterPro" id="IPR001182">
    <property type="entry name" value="FtsW/RodA"/>
</dbReference>
<feature type="transmembrane region" description="Helical" evidence="6">
    <location>
        <begin position="69"/>
        <end position="91"/>
    </location>
</feature>